<feature type="region of interest" description="Disordered" evidence="1">
    <location>
        <begin position="27"/>
        <end position="46"/>
    </location>
</feature>
<name>A0A0C9W616_9AGAM</name>
<dbReference type="OrthoDB" id="2649792at2759"/>
<dbReference type="AlphaFoldDB" id="A0A0C9W616"/>
<protein>
    <submittedName>
        <fullName evidence="2">Uncharacterized protein</fullName>
    </submittedName>
</protein>
<organism evidence="2 3">
    <name type="scientific">Hydnomerulius pinastri MD-312</name>
    <dbReference type="NCBI Taxonomy" id="994086"/>
    <lineage>
        <taxon>Eukaryota</taxon>
        <taxon>Fungi</taxon>
        <taxon>Dikarya</taxon>
        <taxon>Basidiomycota</taxon>
        <taxon>Agaricomycotina</taxon>
        <taxon>Agaricomycetes</taxon>
        <taxon>Agaricomycetidae</taxon>
        <taxon>Boletales</taxon>
        <taxon>Boletales incertae sedis</taxon>
        <taxon>Leucogyrophana</taxon>
    </lineage>
</organism>
<sequence length="210" mass="23505">MGRPKLYHTQVDRQRAMQGYRKTYYEKNRQRISERNKKKYRERQGHAVIDGKERLNALPSESSPLSPLKKVPKGRASPRSSSTVVRELEATLMAVIGGSLTSFMDRFICDAAHSPSLSSCLGTLCSTLEQVEDMEKHIRSVHAQVLQEKGVGHELQTVEVTAQRVKHVAHAIEDILLHGASESTGALLNKQVHKELHYQNSPDIAPLSSM</sequence>
<dbReference type="EMBL" id="KN839988">
    <property type="protein sequence ID" value="KIJ58106.1"/>
    <property type="molecule type" value="Genomic_DNA"/>
</dbReference>
<feature type="compositionally biased region" description="Low complexity" evidence="1">
    <location>
        <begin position="58"/>
        <end position="69"/>
    </location>
</feature>
<accession>A0A0C9W616</accession>
<dbReference type="Proteomes" id="UP000053820">
    <property type="component" value="Unassembled WGS sequence"/>
</dbReference>
<gene>
    <name evidence="2" type="ORF">HYDPIDRAFT_34493</name>
</gene>
<feature type="region of interest" description="Disordered" evidence="1">
    <location>
        <begin position="51"/>
        <end position="82"/>
    </location>
</feature>
<keyword evidence="3" id="KW-1185">Reference proteome</keyword>
<evidence type="ECO:0000313" key="2">
    <source>
        <dbReference type="EMBL" id="KIJ58106.1"/>
    </source>
</evidence>
<dbReference type="HOGENOM" id="CLU_101470_0_0_1"/>
<evidence type="ECO:0000256" key="1">
    <source>
        <dbReference type="SAM" id="MobiDB-lite"/>
    </source>
</evidence>
<evidence type="ECO:0000313" key="3">
    <source>
        <dbReference type="Proteomes" id="UP000053820"/>
    </source>
</evidence>
<reference evidence="2 3" key="1">
    <citation type="submission" date="2014-04" db="EMBL/GenBank/DDBJ databases">
        <title>Evolutionary Origins and Diversification of the Mycorrhizal Mutualists.</title>
        <authorList>
            <consortium name="DOE Joint Genome Institute"/>
            <consortium name="Mycorrhizal Genomics Consortium"/>
            <person name="Kohler A."/>
            <person name="Kuo A."/>
            <person name="Nagy L.G."/>
            <person name="Floudas D."/>
            <person name="Copeland A."/>
            <person name="Barry K.W."/>
            <person name="Cichocki N."/>
            <person name="Veneault-Fourrey C."/>
            <person name="LaButti K."/>
            <person name="Lindquist E.A."/>
            <person name="Lipzen A."/>
            <person name="Lundell T."/>
            <person name="Morin E."/>
            <person name="Murat C."/>
            <person name="Riley R."/>
            <person name="Ohm R."/>
            <person name="Sun H."/>
            <person name="Tunlid A."/>
            <person name="Henrissat B."/>
            <person name="Grigoriev I.V."/>
            <person name="Hibbett D.S."/>
            <person name="Martin F."/>
        </authorList>
    </citation>
    <scope>NUCLEOTIDE SEQUENCE [LARGE SCALE GENOMIC DNA]</scope>
    <source>
        <strain evidence="2 3">MD-312</strain>
    </source>
</reference>
<proteinExistence type="predicted"/>